<dbReference type="EMBL" id="CP053586">
    <property type="protein sequence ID" value="WNZ26213.1"/>
    <property type="molecule type" value="Genomic_DNA"/>
</dbReference>
<evidence type="ECO:0000256" key="3">
    <source>
        <dbReference type="ARBA" id="ARBA00022679"/>
    </source>
</evidence>
<protein>
    <submittedName>
        <fullName evidence="6">Ribosomal protein S18-alanine N-acetyltransferase</fullName>
    </submittedName>
</protein>
<feature type="domain" description="N-acetyltransferase" evidence="5">
    <location>
        <begin position="4"/>
        <end position="162"/>
    </location>
</feature>
<dbReference type="GO" id="GO:0005840">
    <property type="term" value="C:ribosome"/>
    <property type="evidence" value="ECO:0007669"/>
    <property type="project" value="UniProtKB-KW"/>
</dbReference>
<evidence type="ECO:0000256" key="4">
    <source>
        <dbReference type="ARBA" id="ARBA00023315"/>
    </source>
</evidence>
<keyword evidence="6" id="KW-0687">Ribonucleoprotein</keyword>
<dbReference type="AlphaFoldDB" id="A0AA96WIK0"/>
<evidence type="ECO:0000259" key="5">
    <source>
        <dbReference type="PROSITE" id="PS51186"/>
    </source>
</evidence>
<dbReference type="Gene3D" id="3.40.630.30">
    <property type="match status" value="1"/>
</dbReference>
<keyword evidence="4" id="KW-0012">Acyltransferase</keyword>
<dbReference type="SUPFAM" id="SSF55729">
    <property type="entry name" value="Acyl-CoA N-acyltransferases (Nat)"/>
    <property type="match status" value="1"/>
</dbReference>
<proteinExistence type="inferred from homology"/>
<keyword evidence="3" id="KW-0808">Transferase</keyword>
<dbReference type="NCBIfam" id="TIGR01575">
    <property type="entry name" value="rimI"/>
    <property type="match status" value="1"/>
</dbReference>
<dbReference type="PANTHER" id="PTHR43420">
    <property type="entry name" value="ACETYLTRANSFERASE"/>
    <property type="match status" value="1"/>
</dbReference>
<evidence type="ECO:0000256" key="1">
    <source>
        <dbReference type="ARBA" id="ARBA00005395"/>
    </source>
</evidence>
<organism evidence="6">
    <name type="scientific">Leptolyngbya sp. NK1-12</name>
    <dbReference type="NCBI Taxonomy" id="2547451"/>
    <lineage>
        <taxon>Bacteria</taxon>
        <taxon>Bacillati</taxon>
        <taxon>Cyanobacteriota</taxon>
        <taxon>Cyanophyceae</taxon>
        <taxon>Leptolyngbyales</taxon>
        <taxon>Leptolyngbyaceae</taxon>
        <taxon>Leptolyngbya group</taxon>
        <taxon>Leptolyngbya</taxon>
    </lineage>
</organism>
<dbReference type="PANTHER" id="PTHR43420:SF12">
    <property type="entry name" value="N-ACETYLTRANSFERASE DOMAIN-CONTAINING PROTEIN"/>
    <property type="match status" value="1"/>
</dbReference>
<dbReference type="CDD" id="cd04301">
    <property type="entry name" value="NAT_SF"/>
    <property type="match status" value="1"/>
</dbReference>
<gene>
    <name evidence="6" type="primary">rimI</name>
    <name evidence="6" type="ORF">HJG54_27600</name>
</gene>
<dbReference type="GO" id="GO:0008080">
    <property type="term" value="F:N-acetyltransferase activity"/>
    <property type="evidence" value="ECO:0007669"/>
    <property type="project" value="InterPro"/>
</dbReference>
<reference evidence="6" key="1">
    <citation type="submission" date="2020-05" db="EMBL/GenBank/DDBJ databases">
        <authorList>
            <person name="Zhu T."/>
            <person name="Keshari N."/>
            <person name="Lu X."/>
        </authorList>
    </citation>
    <scope>NUCLEOTIDE SEQUENCE</scope>
    <source>
        <strain evidence="6">NK1-12</strain>
    </source>
</reference>
<keyword evidence="6" id="KW-0689">Ribosomal protein</keyword>
<keyword evidence="2" id="KW-0963">Cytoplasm</keyword>
<dbReference type="InterPro" id="IPR006464">
    <property type="entry name" value="AcTrfase_RimI/Ard1"/>
</dbReference>
<dbReference type="RefSeq" id="WP_316432444.1">
    <property type="nucleotide sequence ID" value="NZ_CP053586.1"/>
</dbReference>
<sequence>MKFLALQPLTITHLPEAVELDQRCLGGLWTKAGYQREIDSPNSDLLVLQSVDAPGLSEGSLDNGKPLIGLACTWAIADEAHITLLAVDPAYRKQGLGQLLLYTLLVLAWRRGLEWATLEVRISNQTAIALYQKFGFEAVGQRRSYYQDTGEDALILWRKGLQRPEFQVALQQWRQQVSQRLQQAGWHLSAFPDTDWYPSQVKFSPAS</sequence>
<evidence type="ECO:0000256" key="2">
    <source>
        <dbReference type="ARBA" id="ARBA00022490"/>
    </source>
</evidence>
<name>A0AA96WIK0_9CYAN</name>
<dbReference type="PROSITE" id="PS51186">
    <property type="entry name" value="GNAT"/>
    <property type="match status" value="1"/>
</dbReference>
<dbReference type="InterPro" id="IPR000182">
    <property type="entry name" value="GNAT_dom"/>
</dbReference>
<dbReference type="InterPro" id="IPR050680">
    <property type="entry name" value="YpeA/RimI_acetyltransf"/>
</dbReference>
<comment type="similarity">
    <text evidence="1">Belongs to the acetyltransferase family. RimI subfamily.</text>
</comment>
<evidence type="ECO:0000313" key="6">
    <source>
        <dbReference type="EMBL" id="WNZ26213.1"/>
    </source>
</evidence>
<accession>A0AA96WIK0</accession>
<dbReference type="InterPro" id="IPR016181">
    <property type="entry name" value="Acyl_CoA_acyltransferase"/>
</dbReference>
<dbReference type="Pfam" id="PF00583">
    <property type="entry name" value="Acetyltransf_1"/>
    <property type="match status" value="1"/>
</dbReference>